<sequence>QLLRGPRRVVRLCVFALLVPAALITIPLYVRLVLYPPASYPMMPTDQRLLSRHVSSLWCQAQTTHMNGTFTGYLSHGALGTQPQRRNHIMLNHLKLQDDIKEYWGFYLLKGSTITISSCAKWDGGQLMILRGIENLRRCAWIGEMDSSEDMEEDDDSLSNELHRQQQQQRQKYNGPRILSPTRPAAEESSEGVRMGYGIGNRAGGKFLERDLQADTSKGSLQGGVTVNEGEVLEGGISKGSQRGVTVNEGEVLEEGLSKGSLQGGVTMNEGEVLEGGISEGSQRGVTVKGDELQVNTRIEDNLEESLRVGELSMHGSKDDDDDIRTTEGKGNTDPLNTINSEERRQGITKLLRQAISMSRDKKEILRILHSEGRSRNGGGGGAPKNTLLQIQSSPNRRITAVFSEPRPFQYQSLQNESDDNVTANSGGNTESNTGYSNTDETRNMESIGRNITTTNFTDTDFAAGKTINVTKPSESIVNNTAADTNTTELTANRTTTMTDTDIRATTPHTTLYNRQGNGQGRKSRKLKGETRRGRLRKQNKSRRKKGTRRREENLTEEDLVNDREQRRQRRHLQQQQQQQHVEYEYEEVNEDDDGAFEVFDTEDELLGIMSETTTTTKGKQTKDKKSPTVENTVGGQIFFPEGLKFERGKFNQTTPYDNSREEHKSSYSSSEEALASCEGVIMTLPLIPFRGCSFHNALGINRIVYDIPITGTYYFVFSSDNEIYDNDLYFNLTMERVVYDVSKEDALCTNATHCTMPLHLWSSEQAVVEVPQESGWDNAYVLNTKCEPRVYVYLTLLLLVPLLIMCCAFH</sequence>
<evidence type="ECO:0000313" key="5">
    <source>
        <dbReference type="EMBL" id="KAK3858949.1"/>
    </source>
</evidence>
<organism evidence="5 6">
    <name type="scientific">Petrolisthes cinctipes</name>
    <name type="common">Flat porcelain crab</name>
    <dbReference type="NCBI Taxonomy" id="88211"/>
    <lineage>
        <taxon>Eukaryota</taxon>
        <taxon>Metazoa</taxon>
        <taxon>Ecdysozoa</taxon>
        <taxon>Arthropoda</taxon>
        <taxon>Crustacea</taxon>
        <taxon>Multicrustacea</taxon>
        <taxon>Malacostraca</taxon>
        <taxon>Eumalacostraca</taxon>
        <taxon>Eucarida</taxon>
        <taxon>Decapoda</taxon>
        <taxon>Pleocyemata</taxon>
        <taxon>Anomura</taxon>
        <taxon>Galatheoidea</taxon>
        <taxon>Porcellanidae</taxon>
        <taxon>Petrolisthes</taxon>
    </lineage>
</organism>
<dbReference type="PANTHER" id="PTHR39077:SF1">
    <property type="entry name" value="E3 UBIQUITIN-PROTEIN LIGASE APD1-4 MIDDLE DOMAIN-CONTAINING PROTEIN"/>
    <property type="match status" value="1"/>
</dbReference>
<feature type="domain" description="E3 ubiquitin-protein ligase APD1-4 middle" evidence="4">
    <location>
        <begin position="704"/>
        <end position="808"/>
    </location>
</feature>
<keyword evidence="2" id="KW-0812">Transmembrane</keyword>
<feature type="compositionally biased region" description="Polar residues" evidence="1">
    <location>
        <begin position="508"/>
        <end position="517"/>
    </location>
</feature>
<feature type="region of interest" description="Disordered" evidence="1">
    <location>
        <begin position="370"/>
        <end position="392"/>
    </location>
</feature>
<dbReference type="Pfam" id="PF16040">
    <property type="entry name" value="APD1-4_N"/>
    <property type="match status" value="1"/>
</dbReference>
<evidence type="ECO:0000313" key="6">
    <source>
        <dbReference type="Proteomes" id="UP001286313"/>
    </source>
</evidence>
<feature type="non-terminal residue" evidence="5">
    <location>
        <position position="811"/>
    </location>
</feature>
<evidence type="ECO:0000256" key="1">
    <source>
        <dbReference type="SAM" id="MobiDB-lite"/>
    </source>
</evidence>
<feature type="transmembrane region" description="Helical" evidence="2">
    <location>
        <begin position="791"/>
        <end position="810"/>
    </location>
</feature>
<dbReference type="AlphaFoldDB" id="A0AAE1C0S6"/>
<reference evidence="5" key="1">
    <citation type="submission" date="2023-10" db="EMBL/GenBank/DDBJ databases">
        <title>Genome assemblies of two species of porcelain crab, Petrolisthes cinctipes and Petrolisthes manimaculis (Anomura: Porcellanidae).</title>
        <authorList>
            <person name="Angst P."/>
        </authorList>
    </citation>
    <scope>NUCLEOTIDE SEQUENCE</scope>
    <source>
        <strain evidence="5">PB745_01</strain>
        <tissue evidence="5">Gill</tissue>
    </source>
</reference>
<feature type="compositionally biased region" description="Polar residues" evidence="1">
    <location>
        <begin position="413"/>
        <end position="439"/>
    </location>
</feature>
<feature type="region of interest" description="Disordered" evidence="1">
    <location>
        <begin position="499"/>
        <end position="581"/>
    </location>
</feature>
<feature type="domain" description="E3 ubiquitin-protein ligase APD1-4 N-terminal" evidence="3">
    <location>
        <begin position="88"/>
        <end position="136"/>
    </location>
</feature>
<dbReference type="EMBL" id="JAWQEG010005159">
    <property type="protein sequence ID" value="KAK3858949.1"/>
    <property type="molecule type" value="Genomic_DNA"/>
</dbReference>
<feature type="compositionally biased region" description="Acidic residues" evidence="1">
    <location>
        <begin position="147"/>
        <end position="158"/>
    </location>
</feature>
<name>A0AAE1C0S6_PETCI</name>
<feature type="region of interest" description="Disordered" evidence="1">
    <location>
        <begin position="147"/>
        <end position="194"/>
    </location>
</feature>
<dbReference type="InterPro" id="IPR032008">
    <property type="entry name" value="APD1-4_N"/>
</dbReference>
<feature type="region of interest" description="Disordered" evidence="1">
    <location>
        <begin position="413"/>
        <end position="443"/>
    </location>
</feature>
<proteinExistence type="predicted"/>
<gene>
    <name evidence="5" type="ORF">Pcinc_034892</name>
</gene>
<evidence type="ECO:0000259" key="3">
    <source>
        <dbReference type="Pfam" id="PF16040"/>
    </source>
</evidence>
<keyword evidence="2" id="KW-1133">Transmembrane helix</keyword>
<feature type="compositionally biased region" description="Basic residues" evidence="1">
    <location>
        <begin position="534"/>
        <end position="549"/>
    </location>
</feature>
<keyword evidence="2" id="KW-0472">Membrane</keyword>
<feature type="region of interest" description="Disordered" evidence="1">
    <location>
        <begin position="309"/>
        <end position="345"/>
    </location>
</feature>
<protein>
    <submittedName>
        <fullName evidence="5">Uncharacterized protein</fullName>
    </submittedName>
</protein>
<dbReference type="InterPro" id="IPR032010">
    <property type="entry name" value="APD1-4_M"/>
</dbReference>
<feature type="transmembrane region" description="Helical" evidence="2">
    <location>
        <begin position="12"/>
        <end position="34"/>
    </location>
</feature>
<dbReference type="PANTHER" id="PTHR39077">
    <property type="entry name" value="DUF4793 DOMAIN-CONTAINING PROTEIN"/>
    <property type="match status" value="1"/>
</dbReference>
<dbReference type="Proteomes" id="UP001286313">
    <property type="component" value="Unassembled WGS sequence"/>
</dbReference>
<dbReference type="Pfam" id="PF16041">
    <property type="entry name" value="APD1-4_M"/>
    <property type="match status" value="1"/>
</dbReference>
<keyword evidence="6" id="KW-1185">Reference proteome</keyword>
<evidence type="ECO:0000259" key="4">
    <source>
        <dbReference type="Pfam" id="PF16041"/>
    </source>
</evidence>
<accession>A0AAE1C0S6</accession>
<evidence type="ECO:0000256" key="2">
    <source>
        <dbReference type="SAM" id="Phobius"/>
    </source>
</evidence>
<comment type="caution">
    <text evidence="5">The sequence shown here is derived from an EMBL/GenBank/DDBJ whole genome shotgun (WGS) entry which is preliminary data.</text>
</comment>